<gene>
    <name evidence="5" type="ORF">HMPREF9623_00172</name>
</gene>
<evidence type="ECO:0000256" key="3">
    <source>
        <dbReference type="SAM" id="MobiDB-lite"/>
    </source>
</evidence>
<proteinExistence type="predicted"/>
<sequence>MKKRLMTAAAAVCGAVIMAMPVLAANAGWQRDNRGWWYRYADGGYAKAAWVSDNGNWYRMDENGYMQTGWVNVNGDWYYLDASGSMQTGAIVDNGYHYLLSTQYDGRYGHMVRNGESFEGRIIKAWTAGSDHPEGALQEDNNIGIGESYSGTGNIGAAQSGKRGQDIPPANIDPAQDERYTWNPEYPPVDSSSEFNWDAVRNNMQGNDWLNDYNPLLGKSVIH</sequence>
<evidence type="ECO:0000256" key="1">
    <source>
        <dbReference type="ARBA" id="ARBA00022737"/>
    </source>
</evidence>
<dbReference type="RefSeq" id="WP_009532007.1">
    <property type="nucleotide sequence ID" value="NZ_JH590861.1"/>
</dbReference>
<feature type="region of interest" description="Disordered" evidence="3">
    <location>
        <begin position="154"/>
        <end position="179"/>
    </location>
</feature>
<dbReference type="InterPro" id="IPR018337">
    <property type="entry name" value="Cell_wall/Cho-bd_repeat"/>
</dbReference>
<feature type="repeat" description="Cell wall-binding" evidence="2">
    <location>
        <begin position="67"/>
        <end position="86"/>
    </location>
</feature>
<evidence type="ECO:0000256" key="2">
    <source>
        <dbReference type="PROSITE-ProRule" id="PRU00591"/>
    </source>
</evidence>
<keyword evidence="6" id="KW-1185">Reference proteome</keyword>
<name>A0AA37DH44_9FIRM</name>
<feature type="repeat" description="Cell wall-binding" evidence="2">
    <location>
        <begin position="47"/>
        <end position="66"/>
    </location>
</feature>
<dbReference type="Gene3D" id="2.10.270.10">
    <property type="entry name" value="Cholin Binding"/>
    <property type="match status" value="1"/>
</dbReference>
<keyword evidence="1" id="KW-0677">Repeat</keyword>
<reference evidence="5 6" key="1">
    <citation type="submission" date="2011-10" db="EMBL/GenBank/DDBJ databases">
        <title>The Genome Sequence of Lachnospiraceae bacterium ACC2.</title>
        <authorList>
            <consortium name="The Broad Institute Genome Sequencing Platform"/>
            <person name="Earl A."/>
            <person name="Ward D."/>
            <person name="Feldgarden M."/>
            <person name="Gevers D."/>
            <person name="Sizova M."/>
            <person name="Hazen A."/>
            <person name="Epstein S."/>
            <person name="Young S.K."/>
            <person name="Zeng Q."/>
            <person name="Gargeya S."/>
            <person name="Fitzgerald M."/>
            <person name="Haas B."/>
            <person name="Abouelleil A."/>
            <person name="Alvarado L."/>
            <person name="Arachchi H.M."/>
            <person name="Berlin A."/>
            <person name="Brown A."/>
            <person name="Chapman S.B."/>
            <person name="Chen Z."/>
            <person name="Dunbar C."/>
            <person name="Freedman E."/>
            <person name="Gearin G."/>
            <person name="Goldberg J."/>
            <person name="Griggs A."/>
            <person name="Gujja S."/>
            <person name="Heiman D."/>
            <person name="Howarth C."/>
            <person name="Larson L."/>
            <person name="Lui A."/>
            <person name="MacDonald P.J.P."/>
            <person name="Montmayeur A."/>
            <person name="Murphy C."/>
            <person name="Neiman D."/>
            <person name="Pearson M."/>
            <person name="Priest M."/>
            <person name="Roberts A."/>
            <person name="Saif S."/>
            <person name="Shea T."/>
            <person name="Shenoy N."/>
            <person name="Sisk P."/>
            <person name="Stolte C."/>
            <person name="Sykes S."/>
            <person name="Wortman J."/>
            <person name="Nusbaum C."/>
            <person name="Birren B."/>
        </authorList>
    </citation>
    <scope>NUCLEOTIDE SEQUENCE [LARGE SCALE GENOMIC DNA]</scope>
    <source>
        <strain evidence="5 6">ACC2</strain>
    </source>
</reference>
<comment type="caution">
    <text evidence="5">The sequence shown here is derived from an EMBL/GenBank/DDBJ whole genome shotgun (WGS) entry which is preliminary data.</text>
</comment>
<dbReference type="Proteomes" id="UP000018466">
    <property type="component" value="Unassembled WGS sequence"/>
</dbReference>
<feature type="signal peptide" evidence="4">
    <location>
        <begin position="1"/>
        <end position="24"/>
    </location>
</feature>
<organism evidence="5 6">
    <name type="scientific">Stomatobaculum longum</name>
    <dbReference type="NCBI Taxonomy" id="796942"/>
    <lineage>
        <taxon>Bacteria</taxon>
        <taxon>Bacillati</taxon>
        <taxon>Bacillota</taxon>
        <taxon>Clostridia</taxon>
        <taxon>Lachnospirales</taxon>
        <taxon>Lachnospiraceae</taxon>
        <taxon>Stomatobaculum</taxon>
    </lineage>
</organism>
<evidence type="ECO:0000313" key="6">
    <source>
        <dbReference type="Proteomes" id="UP000018466"/>
    </source>
</evidence>
<dbReference type="GeneID" id="86941789"/>
<evidence type="ECO:0000313" key="5">
    <source>
        <dbReference type="EMBL" id="EHO17988.1"/>
    </source>
</evidence>
<dbReference type="AlphaFoldDB" id="A0AA37DH44"/>
<protein>
    <recommendedName>
        <fullName evidence="7">Cell wall-binding repeat protein</fullName>
    </recommendedName>
</protein>
<accession>A0AA37DH44</accession>
<dbReference type="PROSITE" id="PS51170">
    <property type="entry name" value="CW"/>
    <property type="match status" value="2"/>
</dbReference>
<keyword evidence="4" id="KW-0732">Signal</keyword>
<dbReference type="Pfam" id="PF01473">
    <property type="entry name" value="Choline_bind_1"/>
    <property type="match status" value="2"/>
</dbReference>
<dbReference type="SUPFAM" id="SSF69360">
    <property type="entry name" value="Cell wall binding repeat"/>
    <property type="match status" value="1"/>
</dbReference>
<evidence type="ECO:0008006" key="7">
    <source>
        <dbReference type="Google" id="ProtNLM"/>
    </source>
</evidence>
<dbReference type="EMBL" id="AGEL01000003">
    <property type="protein sequence ID" value="EHO17988.1"/>
    <property type="molecule type" value="Genomic_DNA"/>
</dbReference>
<evidence type="ECO:0000256" key="4">
    <source>
        <dbReference type="SAM" id="SignalP"/>
    </source>
</evidence>
<feature type="chain" id="PRO_5041253530" description="Cell wall-binding repeat protein" evidence="4">
    <location>
        <begin position="25"/>
        <end position="223"/>
    </location>
</feature>